<evidence type="ECO:0000256" key="2">
    <source>
        <dbReference type="ARBA" id="ARBA00022475"/>
    </source>
</evidence>
<dbReference type="InterPro" id="IPR036866">
    <property type="entry name" value="RibonucZ/Hydroxyglut_hydro"/>
</dbReference>
<evidence type="ECO:0000256" key="1">
    <source>
        <dbReference type="ARBA" id="ARBA00004651"/>
    </source>
</evidence>
<dbReference type="PANTHER" id="PTHR30619:SF1">
    <property type="entry name" value="RECOMBINATION PROTEIN 2"/>
    <property type="match status" value="1"/>
</dbReference>
<dbReference type="SMART" id="SM00849">
    <property type="entry name" value="Lactamase_B"/>
    <property type="match status" value="1"/>
</dbReference>
<feature type="transmembrane region" description="Helical" evidence="6">
    <location>
        <begin position="312"/>
        <end position="332"/>
    </location>
</feature>
<dbReference type="PANTHER" id="PTHR30619">
    <property type="entry name" value="DNA INTERNALIZATION/COMPETENCE PROTEIN COMEC/REC2"/>
    <property type="match status" value="1"/>
</dbReference>
<evidence type="ECO:0000256" key="5">
    <source>
        <dbReference type="ARBA" id="ARBA00023136"/>
    </source>
</evidence>
<evidence type="ECO:0000256" key="6">
    <source>
        <dbReference type="SAM" id="Phobius"/>
    </source>
</evidence>
<dbReference type="Proteomes" id="UP000095094">
    <property type="component" value="Unassembled WGS sequence"/>
</dbReference>
<keyword evidence="4 6" id="KW-1133">Transmembrane helix</keyword>
<feature type="transmembrane region" description="Helical" evidence="6">
    <location>
        <begin position="460"/>
        <end position="480"/>
    </location>
</feature>
<comment type="subcellular location">
    <subcellularLocation>
        <location evidence="1">Cell membrane</location>
        <topology evidence="1">Multi-pass membrane protein</topology>
    </subcellularLocation>
</comment>
<feature type="domain" description="Metallo-beta-lactamase" evidence="7">
    <location>
        <begin position="515"/>
        <end position="724"/>
    </location>
</feature>
<sequence>MKHLKQINNFWIFPVLLMAASVFLIIEFSWSSSLLCLYLCYRIIYTRNKLLVLISLVAVGIITFSCVLLLNKEKQPKFPENSEQIGELTVLPDQLRIDGDGLQMEGLFSSQTQKRKVIAFYRFSSEQEKQYWEQTAHVLTMQIVGNVETPLPQTNLHGFDYQKYLKTKGIYQTITISSIQEVCAKKRPFWDVFSWISICRKKAIDYCSKAFMRETALYIQTLLFGFRSSDFFQKEAALANLGILHLFSLSGMHVTFFIGSFRYLFLRSGLSVEKVFWLQLLFSVIYAGFTGFSVSVVRALVQRSIMLTNRRFSWKLSGLDCWSFTLMIGLLVQPYVLFSIGGQLSYGLSFIIIVVDPITERISNRYLKSYCFSLLLNIAILPLVGLSFFEWQITGSIFTFFLLPLFERIILPVLTFSFFSSFFVQFDFWRVGLEFYFLLQQQLVDWLNDTSTFSIVTGHFPFWLFLVAAFLEGLLLNQLVQRSKKAYLAGILLFLLVHSKYASPKGTVAIIDVGQGDSLFIQTPFHQENILLDTGGKLSFEKEKWATKSKQKSNAEYSVVPYLKSKGVKYLDKVLISHGDIDHCGDLLAIHKKVPIRALYFPAGTENKGVFRKMLETLKKAGVKCYPVLATQSLGRSLSLQVLAPAKAGRGENEDSLVVYTKVAGQRFLFTGDLDIHGENQLIKHFPNLKIDVLKAGHHGSRTSTDRSFIKQISPTDVVISCGRNNRFKHPHEEVLTTLEQEKVTIFRTDLAGMVYYEWTPWTKLSPAQTIIKHD</sequence>
<dbReference type="EMBL" id="MIJY01000008">
    <property type="protein sequence ID" value="OEG17987.1"/>
    <property type="molecule type" value="Genomic_DNA"/>
</dbReference>
<evidence type="ECO:0000259" key="7">
    <source>
        <dbReference type="SMART" id="SM00849"/>
    </source>
</evidence>
<accession>A0A1E5GZ80</accession>
<dbReference type="CDD" id="cd07731">
    <property type="entry name" value="ComA-like_MBL-fold"/>
    <property type="match status" value="1"/>
</dbReference>
<dbReference type="InterPro" id="IPR004477">
    <property type="entry name" value="ComEC_N"/>
</dbReference>
<feature type="transmembrane region" description="Helical" evidence="6">
    <location>
        <begin position="237"/>
        <end position="264"/>
    </location>
</feature>
<keyword evidence="5 6" id="KW-0472">Membrane</keyword>
<dbReference type="GO" id="GO:0030420">
    <property type="term" value="P:establishment of competence for transformation"/>
    <property type="evidence" value="ECO:0007669"/>
    <property type="project" value="InterPro"/>
</dbReference>
<dbReference type="AlphaFoldDB" id="A0A1E5GZ80"/>
<feature type="transmembrane region" description="Helical" evidence="6">
    <location>
        <begin position="276"/>
        <end position="300"/>
    </location>
</feature>
<gene>
    <name evidence="8" type="ORF">BCR25_17340</name>
</gene>
<organism evidence="8 9">
    <name type="scientific">Enterococcus termitis</name>
    <dbReference type="NCBI Taxonomy" id="332950"/>
    <lineage>
        <taxon>Bacteria</taxon>
        <taxon>Bacillati</taxon>
        <taxon>Bacillota</taxon>
        <taxon>Bacilli</taxon>
        <taxon>Lactobacillales</taxon>
        <taxon>Enterococcaceae</taxon>
        <taxon>Enterococcus</taxon>
    </lineage>
</organism>
<dbReference type="Gene3D" id="3.60.15.10">
    <property type="entry name" value="Ribonuclease Z/Hydroxyacylglutathione hydrolase-like"/>
    <property type="match status" value="1"/>
</dbReference>
<dbReference type="SUPFAM" id="SSF56281">
    <property type="entry name" value="Metallo-hydrolase/oxidoreductase"/>
    <property type="match status" value="1"/>
</dbReference>
<evidence type="ECO:0000313" key="9">
    <source>
        <dbReference type="Proteomes" id="UP000095094"/>
    </source>
</evidence>
<comment type="caution">
    <text evidence="8">The sequence shown here is derived from an EMBL/GenBank/DDBJ whole genome shotgun (WGS) entry which is preliminary data.</text>
</comment>
<evidence type="ECO:0000313" key="8">
    <source>
        <dbReference type="EMBL" id="OEG17987.1"/>
    </source>
</evidence>
<keyword evidence="9" id="KW-1185">Reference proteome</keyword>
<dbReference type="InterPro" id="IPR035681">
    <property type="entry name" value="ComA-like_MBL"/>
</dbReference>
<evidence type="ECO:0000256" key="3">
    <source>
        <dbReference type="ARBA" id="ARBA00022692"/>
    </source>
</evidence>
<dbReference type="GO" id="GO:0005886">
    <property type="term" value="C:plasma membrane"/>
    <property type="evidence" value="ECO:0007669"/>
    <property type="project" value="UniProtKB-SubCell"/>
</dbReference>
<name>A0A1E5GZ80_9ENTE</name>
<dbReference type="InterPro" id="IPR001279">
    <property type="entry name" value="Metallo-B-lactamas"/>
</dbReference>
<dbReference type="OrthoDB" id="9761531at2"/>
<proteinExistence type="predicted"/>
<feature type="transmembrane region" description="Helical" evidence="6">
    <location>
        <begin position="50"/>
        <end position="70"/>
    </location>
</feature>
<dbReference type="Pfam" id="PF13567">
    <property type="entry name" value="DUF4131"/>
    <property type="match status" value="1"/>
</dbReference>
<dbReference type="RefSeq" id="WP_069662811.1">
    <property type="nucleotide sequence ID" value="NZ_JBHUJJ010000001.1"/>
</dbReference>
<evidence type="ECO:0000256" key="4">
    <source>
        <dbReference type="ARBA" id="ARBA00022989"/>
    </source>
</evidence>
<dbReference type="InterPro" id="IPR004797">
    <property type="entry name" value="Competence_ComEC/Rec2"/>
</dbReference>
<keyword evidence="2" id="KW-1003">Cell membrane</keyword>
<protein>
    <submittedName>
        <fullName evidence="8">DNA internalization-related competence protein ComEC/Rec2</fullName>
    </submittedName>
</protein>
<dbReference type="InterPro" id="IPR052159">
    <property type="entry name" value="Competence_DNA_uptake"/>
</dbReference>
<feature type="transmembrane region" description="Helical" evidence="6">
    <location>
        <begin position="370"/>
        <end position="389"/>
    </location>
</feature>
<dbReference type="NCBIfam" id="TIGR00361">
    <property type="entry name" value="ComEC_Rec2"/>
    <property type="match status" value="1"/>
</dbReference>
<keyword evidence="3 6" id="KW-0812">Transmembrane</keyword>
<dbReference type="Pfam" id="PF03772">
    <property type="entry name" value="Competence"/>
    <property type="match status" value="1"/>
</dbReference>
<dbReference type="NCBIfam" id="TIGR00360">
    <property type="entry name" value="ComEC_N-term"/>
    <property type="match status" value="1"/>
</dbReference>
<reference evidence="9" key="1">
    <citation type="submission" date="2016-09" db="EMBL/GenBank/DDBJ databases">
        <authorList>
            <person name="Gulvik C.A."/>
        </authorList>
    </citation>
    <scope>NUCLEOTIDE SEQUENCE [LARGE SCALE GENOMIC DNA]</scope>
    <source>
        <strain evidence="9">LMG 8895</strain>
    </source>
</reference>
<dbReference type="InterPro" id="IPR025405">
    <property type="entry name" value="DUF4131"/>
</dbReference>
<feature type="transmembrane region" description="Helical" evidence="6">
    <location>
        <begin position="12"/>
        <end position="44"/>
    </location>
</feature>
<dbReference type="Pfam" id="PF00753">
    <property type="entry name" value="Lactamase_B"/>
    <property type="match status" value="1"/>
</dbReference>